<feature type="domain" description="Tr-type G" evidence="1">
    <location>
        <begin position="14"/>
        <end position="227"/>
    </location>
</feature>
<gene>
    <name evidence="2" type="ORF">SS50377_18382</name>
    <name evidence="3" type="ORF">SS50377_22434</name>
</gene>
<dbReference type="SUPFAM" id="SSF54980">
    <property type="entry name" value="EF-G C-terminal domain-like"/>
    <property type="match status" value="1"/>
</dbReference>
<organism evidence="2">
    <name type="scientific">Spironucleus salmonicida</name>
    <dbReference type="NCBI Taxonomy" id="348837"/>
    <lineage>
        <taxon>Eukaryota</taxon>
        <taxon>Metamonada</taxon>
        <taxon>Diplomonadida</taxon>
        <taxon>Hexamitidae</taxon>
        <taxon>Hexamitinae</taxon>
        <taxon>Spironucleus</taxon>
    </lineage>
</organism>
<dbReference type="Gene3D" id="3.30.70.870">
    <property type="entry name" value="Elongation Factor G (Translational Gtpase), domain 3"/>
    <property type="match status" value="1"/>
</dbReference>
<protein>
    <submittedName>
        <fullName evidence="2">Elongation factor 2</fullName>
    </submittedName>
</protein>
<evidence type="ECO:0000313" key="2">
    <source>
        <dbReference type="EMBL" id="EST42075.1"/>
    </source>
</evidence>
<evidence type="ECO:0000313" key="4">
    <source>
        <dbReference type="Proteomes" id="UP000018208"/>
    </source>
</evidence>
<sequence>MTLDLIQKLQGHSDRIFNFTICAHIDHGKTSLSDSLLASNDLVNHQQAGELRTLDFLPLEQQRCITMKSSAVSLVSVSKRFEKPYPALFHLFDSPGHCDFQSEVLQALALSDSALLLVDIVESVSSQTRAIMKMLKQLNINIILGLNKTDRLFCELQMSSVAVFDRILEVIAEVNQELGTEYFDFAKNVIICSGIDKWGFDCYEAAKIVQKLAPQLGSIQLEALIQKIALPNTILTETGIKQGSGRCLMTYVLEIIENAYKKPKKTLKLVQKLNLSPPQIMQQTDLPMWLLQTIFALSQVVFDQIIQNNICKPNLYIQKLYQITEIDSILAGLKQLDKLQINSKDVTDNFLAIVRVVKNDNLQLQLDRKFYTEKGELVQINNIYQPFGKYVRITQTNCYSSGCLIVIGTDVQLCNNSILYQVYDEEAEVDGDGLGDFSISAKLMLKGRRQVVEINADQIQVIGEKVRQINFNILKYQKPLITVTLFTELFSEFGKLSEVLAYFAKYDNSCSFQISSQGELQLSVCGDVHLDLCIENITKLAENIRFVISDSTFKIKEVPVNAQKNNYLKKYPKLTETLLENQNFVYQSIFSDDTNALKRQVFVKNIPVISNYLDYMPLYYEYLGLQSQNQLKNDIHIQGLELLIMKNELNTEFTAIKYNLEAFVLPTVQNNSSIANFDIIYEDKYNNKLFMSQNLDNLWQLIIKHAFISNINSGPLCLEQIENLSIFISLNKQEMLTSNYDNPTDLYQIISSQFSNYFLTLRPSITSSLASISYFIRCTITQSNLRISEPHLITVISTPLNVQQSSLQVLQKFNAKQINFNNFTQKTVQIQAFIPVRFGLVFPREMRSAASGQAEVEFLGIEDILLEEDPRRGLIGEDDEVEWGVQGKHQSEAELVVVDILMKKGLIVEDIVEDAEKQRTIAKKR</sequence>
<dbReference type="InterPro" id="IPR027417">
    <property type="entry name" value="P-loop_NTPase"/>
</dbReference>
<reference evidence="3" key="2">
    <citation type="submission" date="2020-12" db="EMBL/GenBank/DDBJ databases">
        <title>New Spironucleus salmonicida genome in near-complete chromosomes.</title>
        <authorList>
            <person name="Xu F."/>
            <person name="Kurt Z."/>
            <person name="Jimenez-Gonzalez A."/>
            <person name="Astvaldsson A."/>
            <person name="Andersson J.O."/>
            <person name="Svard S.G."/>
        </authorList>
    </citation>
    <scope>NUCLEOTIDE SEQUENCE</scope>
    <source>
        <strain evidence="3">ATCC 50377</strain>
    </source>
</reference>
<dbReference type="SUPFAM" id="SSF52540">
    <property type="entry name" value="P-loop containing nucleoside triphosphate hydrolases"/>
    <property type="match status" value="1"/>
</dbReference>
<dbReference type="AlphaFoldDB" id="V6LC42"/>
<dbReference type="GO" id="GO:0042256">
    <property type="term" value="P:cytosolic ribosome assembly"/>
    <property type="evidence" value="ECO:0007669"/>
    <property type="project" value="TreeGrafter"/>
</dbReference>
<proteinExistence type="predicted"/>
<dbReference type="GO" id="GO:1990904">
    <property type="term" value="C:ribonucleoprotein complex"/>
    <property type="evidence" value="ECO:0007669"/>
    <property type="project" value="TreeGrafter"/>
</dbReference>
<dbReference type="PANTHER" id="PTHR42908:SF3">
    <property type="entry name" value="ELONGATION FACTOR-LIKE GTPASE 1"/>
    <property type="match status" value="1"/>
</dbReference>
<keyword evidence="2" id="KW-0648">Protein biosynthesis</keyword>
<dbReference type="GO" id="GO:0005525">
    <property type="term" value="F:GTP binding"/>
    <property type="evidence" value="ECO:0007669"/>
    <property type="project" value="InterPro"/>
</dbReference>
<dbReference type="GO" id="GO:0043022">
    <property type="term" value="F:ribosome binding"/>
    <property type="evidence" value="ECO:0007669"/>
    <property type="project" value="TreeGrafter"/>
</dbReference>
<dbReference type="PANTHER" id="PTHR42908">
    <property type="entry name" value="TRANSLATION ELONGATION FACTOR-RELATED"/>
    <property type="match status" value="1"/>
</dbReference>
<dbReference type="InterPro" id="IPR000795">
    <property type="entry name" value="T_Tr_GTP-bd_dom"/>
</dbReference>
<dbReference type="Pfam" id="PF00009">
    <property type="entry name" value="GTP_EFTU"/>
    <property type="match status" value="1"/>
</dbReference>
<evidence type="ECO:0000313" key="3">
    <source>
        <dbReference type="EMBL" id="KAH0574819.1"/>
    </source>
</evidence>
<reference evidence="2 3" key="1">
    <citation type="journal article" date="2014" name="PLoS Genet.">
        <title>The Genome of Spironucleus salmonicida Highlights a Fish Pathogen Adapted to Fluctuating Environments.</title>
        <authorList>
            <person name="Xu F."/>
            <person name="Jerlstrom-Hultqvist J."/>
            <person name="Einarsson E."/>
            <person name="Astvaldsson A."/>
            <person name="Svard S.G."/>
            <person name="Andersson J.O."/>
        </authorList>
    </citation>
    <scope>NUCLEOTIDE SEQUENCE</scope>
    <source>
        <strain evidence="3">ATCC 50377</strain>
    </source>
</reference>
<dbReference type="PROSITE" id="PS51722">
    <property type="entry name" value="G_TR_2"/>
    <property type="match status" value="1"/>
</dbReference>
<dbReference type="GO" id="GO:0005829">
    <property type="term" value="C:cytosol"/>
    <property type="evidence" value="ECO:0007669"/>
    <property type="project" value="TreeGrafter"/>
</dbReference>
<keyword evidence="4" id="KW-1185">Reference proteome</keyword>
<dbReference type="Gene3D" id="3.40.50.300">
    <property type="entry name" value="P-loop containing nucleotide triphosphate hydrolases"/>
    <property type="match status" value="1"/>
</dbReference>
<keyword evidence="2" id="KW-0251">Elongation factor</keyword>
<dbReference type="PRINTS" id="PR00315">
    <property type="entry name" value="ELONGATNFCT"/>
</dbReference>
<name>V6LC42_9EUKA</name>
<evidence type="ECO:0000259" key="1">
    <source>
        <dbReference type="PROSITE" id="PS51722"/>
    </source>
</evidence>
<dbReference type="EMBL" id="KI546166">
    <property type="protein sequence ID" value="EST42075.1"/>
    <property type="molecule type" value="Genomic_DNA"/>
</dbReference>
<dbReference type="Proteomes" id="UP000018208">
    <property type="component" value="Unassembled WGS sequence"/>
</dbReference>
<dbReference type="InterPro" id="IPR035647">
    <property type="entry name" value="EFG_III/V"/>
</dbReference>
<dbReference type="GO" id="GO:0003746">
    <property type="term" value="F:translation elongation factor activity"/>
    <property type="evidence" value="ECO:0007669"/>
    <property type="project" value="UniProtKB-KW"/>
</dbReference>
<dbReference type="VEuPathDB" id="GiardiaDB:SS50377_22434"/>
<dbReference type="EMBL" id="AUWU02000003">
    <property type="protein sequence ID" value="KAH0574819.1"/>
    <property type="molecule type" value="Genomic_DNA"/>
</dbReference>
<accession>V6LC42</accession>
<dbReference type="GO" id="GO:0003924">
    <property type="term" value="F:GTPase activity"/>
    <property type="evidence" value="ECO:0007669"/>
    <property type="project" value="InterPro"/>
</dbReference>
<dbReference type="OrthoDB" id="364892at2759"/>